<dbReference type="InterPro" id="IPR036691">
    <property type="entry name" value="Endo/exonu/phosph_ase_sf"/>
</dbReference>
<dbReference type="EMBL" id="CAKOGL010000007">
    <property type="protein sequence ID" value="CAH2087853.1"/>
    <property type="molecule type" value="Genomic_DNA"/>
</dbReference>
<accession>A0AAU9TLL5</accession>
<sequence length="193" mass="23109">MQLEKRKRTLLLGDFNYDLLSTKKSVKNYKTTIKESGYDIINKIHYNYCTRETNRTKTILDRVYSNLKQNKFHFAIIEFSMSDHKLICFEIRNYTPKQKNYTPKLLNSVKIQAINYEKLYTIVKSYIKENNESDYSVLEDYLIKSINQSRINEIKKCNPVNKDWINKTIIEGIDRRNALWLECRKNPTDTKIE</sequence>
<gene>
    <name evidence="1" type="ORF">EEDITHA_LOCUS4070</name>
</gene>
<reference evidence="1" key="1">
    <citation type="submission" date="2022-03" db="EMBL/GenBank/DDBJ databases">
        <authorList>
            <person name="Tunstrom K."/>
        </authorList>
    </citation>
    <scope>NUCLEOTIDE SEQUENCE</scope>
</reference>
<keyword evidence="2" id="KW-1185">Reference proteome</keyword>
<dbReference type="Proteomes" id="UP001153954">
    <property type="component" value="Unassembled WGS sequence"/>
</dbReference>
<protein>
    <submittedName>
        <fullName evidence="1">Uncharacterized protein</fullName>
    </submittedName>
</protein>
<proteinExistence type="predicted"/>
<dbReference type="SUPFAM" id="SSF56219">
    <property type="entry name" value="DNase I-like"/>
    <property type="match status" value="1"/>
</dbReference>
<evidence type="ECO:0000313" key="2">
    <source>
        <dbReference type="Proteomes" id="UP001153954"/>
    </source>
</evidence>
<dbReference type="Gene3D" id="3.60.10.10">
    <property type="entry name" value="Endonuclease/exonuclease/phosphatase"/>
    <property type="match status" value="1"/>
</dbReference>
<name>A0AAU9TLL5_EUPED</name>
<evidence type="ECO:0000313" key="1">
    <source>
        <dbReference type="EMBL" id="CAH2087853.1"/>
    </source>
</evidence>
<organism evidence="1 2">
    <name type="scientific">Euphydryas editha</name>
    <name type="common">Edith's checkerspot</name>
    <dbReference type="NCBI Taxonomy" id="104508"/>
    <lineage>
        <taxon>Eukaryota</taxon>
        <taxon>Metazoa</taxon>
        <taxon>Ecdysozoa</taxon>
        <taxon>Arthropoda</taxon>
        <taxon>Hexapoda</taxon>
        <taxon>Insecta</taxon>
        <taxon>Pterygota</taxon>
        <taxon>Neoptera</taxon>
        <taxon>Endopterygota</taxon>
        <taxon>Lepidoptera</taxon>
        <taxon>Glossata</taxon>
        <taxon>Ditrysia</taxon>
        <taxon>Papilionoidea</taxon>
        <taxon>Nymphalidae</taxon>
        <taxon>Nymphalinae</taxon>
        <taxon>Euphydryas</taxon>
    </lineage>
</organism>
<comment type="caution">
    <text evidence="1">The sequence shown here is derived from an EMBL/GenBank/DDBJ whole genome shotgun (WGS) entry which is preliminary data.</text>
</comment>
<dbReference type="AlphaFoldDB" id="A0AAU9TLL5"/>